<gene>
    <name evidence="5" type="ORF">B0T10DRAFT_552379</name>
</gene>
<evidence type="ECO:0000256" key="3">
    <source>
        <dbReference type="PROSITE-ProRule" id="PRU00023"/>
    </source>
</evidence>
<feature type="repeat" description="ANK" evidence="3">
    <location>
        <begin position="188"/>
        <end position="220"/>
    </location>
</feature>
<dbReference type="EMBL" id="JAGPYM010000033">
    <property type="protein sequence ID" value="KAH6876717.1"/>
    <property type="molecule type" value="Genomic_DNA"/>
</dbReference>
<proteinExistence type="predicted"/>
<comment type="caution">
    <text evidence="5">The sequence shown here is derived from an EMBL/GenBank/DDBJ whole genome shotgun (WGS) entry which is preliminary data.</text>
</comment>
<dbReference type="OrthoDB" id="341259at2759"/>
<keyword evidence="6" id="KW-1185">Reference proteome</keyword>
<dbReference type="Proteomes" id="UP000777438">
    <property type="component" value="Unassembled WGS sequence"/>
</dbReference>
<dbReference type="PANTHER" id="PTHR24126:SF14">
    <property type="entry name" value="ANK_REP_REGION DOMAIN-CONTAINING PROTEIN"/>
    <property type="match status" value="1"/>
</dbReference>
<sequence length="441" mass="48718">MIRLLISHGAEVGKSGGSSANPLRVAAETGHNEVVRTLLKSGADADEYDELGVNVLFWAIISCSESTVKALVDAGVDSRTFISPGFNLLHWFSLYGDEADVDLLLEGDDAKRREQLAAEDFKGSTPLHWAASNMRENVLKVLLDAGSDPSTANNYGITPIHLASAKSGFDHIQLLLDHGADLEARDVMGFTIAHYAALNSSEDILGSFIESGLDVASPDDYGRAPIHIAAEFGCLRSLELLANMPEDLDRQDINGSMVLHAAARHEREECLRYCLEQHTDTTSCNLVGMTPLHCVFDDSALPLPDMSCIPANFDGIRDEYYRRRQRRTSQTKKRGEDKHKVEPRPAASAGRQHDPTVRKNKVRMLLEHGAEVDARDDKGYTALHLACFDGNMAAVQLLLERNADVNARNAENNRPEDTAKTEKIRQILRSEVTRREMLKYA</sequence>
<dbReference type="PROSITE" id="PS50088">
    <property type="entry name" value="ANK_REPEAT"/>
    <property type="match status" value="6"/>
</dbReference>
<feature type="repeat" description="ANK" evidence="3">
    <location>
        <begin position="18"/>
        <end position="50"/>
    </location>
</feature>
<dbReference type="InterPro" id="IPR036770">
    <property type="entry name" value="Ankyrin_rpt-contain_sf"/>
</dbReference>
<evidence type="ECO:0000313" key="5">
    <source>
        <dbReference type="EMBL" id="KAH6876717.1"/>
    </source>
</evidence>
<reference evidence="5 6" key="1">
    <citation type="journal article" date="2021" name="Nat. Commun.">
        <title>Genetic determinants of endophytism in the Arabidopsis root mycobiome.</title>
        <authorList>
            <person name="Mesny F."/>
            <person name="Miyauchi S."/>
            <person name="Thiergart T."/>
            <person name="Pickel B."/>
            <person name="Atanasova L."/>
            <person name="Karlsson M."/>
            <person name="Huettel B."/>
            <person name="Barry K.W."/>
            <person name="Haridas S."/>
            <person name="Chen C."/>
            <person name="Bauer D."/>
            <person name="Andreopoulos W."/>
            <person name="Pangilinan J."/>
            <person name="LaButti K."/>
            <person name="Riley R."/>
            <person name="Lipzen A."/>
            <person name="Clum A."/>
            <person name="Drula E."/>
            <person name="Henrissat B."/>
            <person name="Kohler A."/>
            <person name="Grigoriev I.V."/>
            <person name="Martin F.M."/>
            <person name="Hacquard S."/>
        </authorList>
    </citation>
    <scope>NUCLEOTIDE SEQUENCE [LARGE SCALE GENOMIC DNA]</scope>
    <source>
        <strain evidence="5 6">MPI-CAGE-CH-0241</strain>
    </source>
</reference>
<feature type="compositionally biased region" description="Basic and acidic residues" evidence="4">
    <location>
        <begin position="333"/>
        <end position="343"/>
    </location>
</feature>
<dbReference type="Pfam" id="PF13637">
    <property type="entry name" value="Ank_4"/>
    <property type="match status" value="1"/>
</dbReference>
<feature type="repeat" description="ANK" evidence="3">
    <location>
        <begin position="155"/>
        <end position="187"/>
    </location>
</feature>
<evidence type="ECO:0000256" key="2">
    <source>
        <dbReference type="ARBA" id="ARBA00023043"/>
    </source>
</evidence>
<feature type="repeat" description="ANK" evidence="3">
    <location>
        <begin position="221"/>
        <end position="253"/>
    </location>
</feature>
<dbReference type="SMART" id="SM00248">
    <property type="entry name" value="ANK"/>
    <property type="match status" value="8"/>
</dbReference>
<evidence type="ECO:0000256" key="1">
    <source>
        <dbReference type="ARBA" id="ARBA00022737"/>
    </source>
</evidence>
<dbReference type="InterPro" id="IPR002110">
    <property type="entry name" value="Ankyrin_rpt"/>
</dbReference>
<dbReference type="PROSITE" id="PS50297">
    <property type="entry name" value="ANK_REP_REGION"/>
    <property type="match status" value="4"/>
</dbReference>
<evidence type="ECO:0000313" key="6">
    <source>
        <dbReference type="Proteomes" id="UP000777438"/>
    </source>
</evidence>
<evidence type="ECO:0000256" key="4">
    <source>
        <dbReference type="SAM" id="MobiDB-lite"/>
    </source>
</evidence>
<feature type="compositionally biased region" description="Basic residues" evidence="4">
    <location>
        <begin position="323"/>
        <end position="332"/>
    </location>
</feature>
<keyword evidence="2 3" id="KW-0040">ANK repeat</keyword>
<dbReference type="SUPFAM" id="SSF48403">
    <property type="entry name" value="Ankyrin repeat"/>
    <property type="match status" value="2"/>
</dbReference>
<dbReference type="AlphaFoldDB" id="A0A9P8VWT5"/>
<feature type="region of interest" description="Disordered" evidence="4">
    <location>
        <begin position="320"/>
        <end position="357"/>
    </location>
</feature>
<accession>A0A9P8VWT5</accession>
<dbReference type="Gene3D" id="1.25.40.20">
    <property type="entry name" value="Ankyrin repeat-containing domain"/>
    <property type="match status" value="2"/>
</dbReference>
<feature type="repeat" description="ANK" evidence="3">
    <location>
        <begin position="378"/>
        <end position="410"/>
    </location>
</feature>
<name>A0A9P8VWT5_9HYPO</name>
<dbReference type="PRINTS" id="PR01415">
    <property type="entry name" value="ANKYRIN"/>
</dbReference>
<protein>
    <submittedName>
        <fullName evidence="5">Ankyrin repeat-containing domain protein</fullName>
    </submittedName>
</protein>
<dbReference type="PANTHER" id="PTHR24126">
    <property type="entry name" value="ANKYRIN REPEAT, PH AND SEC7 DOMAIN CONTAINING PROTEIN SECG-RELATED"/>
    <property type="match status" value="1"/>
</dbReference>
<dbReference type="Pfam" id="PF12796">
    <property type="entry name" value="Ank_2"/>
    <property type="match status" value="3"/>
</dbReference>
<keyword evidence="1" id="KW-0677">Repeat</keyword>
<feature type="repeat" description="ANK" evidence="3">
    <location>
        <begin position="122"/>
        <end position="154"/>
    </location>
</feature>
<organism evidence="5 6">
    <name type="scientific">Thelonectria olida</name>
    <dbReference type="NCBI Taxonomy" id="1576542"/>
    <lineage>
        <taxon>Eukaryota</taxon>
        <taxon>Fungi</taxon>
        <taxon>Dikarya</taxon>
        <taxon>Ascomycota</taxon>
        <taxon>Pezizomycotina</taxon>
        <taxon>Sordariomycetes</taxon>
        <taxon>Hypocreomycetidae</taxon>
        <taxon>Hypocreales</taxon>
        <taxon>Nectriaceae</taxon>
        <taxon>Thelonectria</taxon>
    </lineage>
</organism>